<evidence type="ECO:0000313" key="4">
    <source>
        <dbReference type="Proteomes" id="UP001177003"/>
    </source>
</evidence>
<dbReference type="GO" id="GO:0046514">
    <property type="term" value="P:ceramide catabolic process"/>
    <property type="evidence" value="ECO:0007669"/>
    <property type="project" value="InterPro"/>
</dbReference>
<keyword evidence="1" id="KW-0862">Zinc</keyword>
<dbReference type="GO" id="GO:0017040">
    <property type="term" value="F:N-acylsphingosine amidohydrolase activity"/>
    <property type="evidence" value="ECO:0007669"/>
    <property type="project" value="InterPro"/>
</dbReference>
<evidence type="ECO:0000259" key="2">
    <source>
        <dbReference type="Pfam" id="PF04734"/>
    </source>
</evidence>
<protein>
    <recommendedName>
        <fullName evidence="2">Neutral/alkaline non-lysosomal ceramidase N-terminal domain-containing protein</fullName>
    </recommendedName>
</protein>
<name>A0AA35Z6L6_LACSI</name>
<proteinExistence type="predicted"/>
<dbReference type="GO" id="GO:0042759">
    <property type="term" value="P:long-chain fatty acid biosynthetic process"/>
    <property type="evidence" value="ECO:0007669"/>
    <property type="project" value="TreeGrafter"/>
</dbReference>
<dbReference type="InterPro" id="IPR006823">
    <property type="entry name" value="Ceramidase_alk"/>
</dbReference>
<dbReference type="PANTHER" id="PTHR12670:SF17">
    <property type="entry name" value="NEUTRAL CERAMIDASE 2"/>
    <property type="match status" value="1"/>
</dbReference>
<dbReference type="GO" id="GO:0046512">
    <property type="term" value="P:sphingosine biosynthetic process"/>
    <property type="evidence" value="ECO:0007669"/>
    <property type="project" value="TreeGrafter"/>
</dbReference>
<keyword evidence="4" id="KW-1185">Reference proteome</keyword>
<gene>
    <name evidence="3" type="ORF">LSALG_LOCUS26104</name>
</gene>
<dbReference type="PANTHER" id="PTHR12670">
    <property type="entry name" value="CERAMIDASE"/>
    <property type="match status" value="1"/>
</dbReference>
<evidence type="ECO:0000313" key="3">
    <source>
        <dbReference type="EMBL" id="CAI9286696.1"/>
    </source>
</evidence>
<dbReference type="GO" id="GO:0005576">
    <property type="term" value="C:extracellular region"/>
    <property type="evidence" value="ECO:0007669"/>
    <property type="project" value="TreeGrafter"/>
</dbReference>
<dbReference type="Pfam" id="PF04734">
    <property type="entry name" value="Ceramidase_alk"/>
    <property type="match status" value="1"/>
</dbReference>
<feature type="domain" description="Neutral/alkaline non-lysosomal ceramidase N-terminal" evidence="2">
    <location>
        <begin position="12"/>
        <end position="142"/>
    </location>
</feature>
<feature type="binding site" evidence="1">
    <location>
        <position position="129"/>
    </location>
    <ligand>
        <name>Zn(2+)</name>
        <dbReference type="ChEBI" id="CHEBI:29105"/>
    </ligand>
</feature>
<accession>A0AA35Z6L6</accession>
<dbReference type="Proteomes" id="UP001177003">
    <property type="component" value="Chromosome 5"/>
</dbReference>
<evidence type="ECO:0000256" key="1">
    <source>
        <dbReference type="PIRSR" id="PIRSR606823-2"/>
    </source>
</evidence>
<sequence length="231" mass="26842">MGLEHLTSNREMTRQGKCIWKLVGGLLKKPDEEQINFQDPKPILIDTCEMHDPYDWATLCSLPHYQFRFCKSGNLLFSVFQEVFVEFTTMAGRRLRDAVKEVLTSFGEEEEKEEFHVVIAGLTNTYSQYVTTIEEYQIQRYQTMMIQSSGKVSRGQVDNNTFISTNPDVGIRKHKKEGFHLYKSGLWRFLKVFDMLEANAGFLVRATIVFICEILDCCPWFEFADLEVTCL</sequence>
<dbReference type="EMBL" id="OX465081">
    <property type="protein sequence ID" value="CAI9286696.1"/>
    <property type="molecule type" value="Genomic_DNA"/>
</dbReference>
<feature type="binding site" evidence="1">
    <location>
        <position position="86"/>
    </location>
    <ligand>
        <name>Zn(2+)</name>
        <dbReference type="ChEBI" id="CHEBI:29105"/>
    </ligand>
</feature>
<dbReference type="GO" id="GO:0016020">
    <property type="term" value="C:membrane"/>
    <property type="evidence" value="ECO:0007669"/>
    <property type="project" value="GOC"/>
</dbReference>
<reference evidence="3" key="1">
    <citation type="submission" date="2023-04" db="EMBL/GenBank/DDBJ databases">
        <authorList>
            <person name="Vijverberg K."/>
            <person name="Xiong W."/>
            <person name="Schranz E."/>
        </authorList>
    </citation>
    <scope>NUCLEOTIDE SEQUENCE</scope>
</reference>
<keyword evidence="1" id="KW-0479">Metal-binding</keyword>
<dbReference type="GO" id="GO:0046872">
    <property type="term" value="F:metal ion binding"/>
    <property type="evidence" value="ECO:0007669"/>
    <property type="project" value="UniProtKB-KW"/>
</dbReference>
<dbReference type="AlphaFoldDB" id="A0AA35Z6L6"/>
<dbReference type="InterPro" id="IPR031329">
    <property type="entry name" value="NEUT/ALK_ceramidase_N"/>
</dbReference>
<organism evidence="3 4">
    <name type="scientific">Lactuca saligna</name>
    <name type="common">Willowleaf lettuce</name>
    <dbReference type="NCBI Taxonomy" id="75948"/>
    <lineage>
        <taxon>Eukaryota</taxon>
        <taxon>Viridiplantae</taxon>
        <taxon>Streptophyta</taxon>
        <taxon>Embryophyta</taxon>
        <taxon>Tracheophyta</taxon>
        <taxon>Spermatophyta</taxon>
        <taxon>Magnoliopsida</taxon>
        <taxon>eudicotyledons</taxon>
        <taxon>Gunneridae</taxon>
        <taxon>Pentapetalae</taxon>
        <taxon>asterids</taxon>
        <taxon>campanulids</taxon>
        <taxon>Asterales</taxon>
        <taxon>Asteraceae</taxon>
        <taxon>Cichorioideae</taxon>
        <taxon>Cichorieae</taxon>
        <taxon>Lactucinae</taxon>
        <taxon>Lactuca</taxon>
    </lineage>
</organism>
<comment type="cofactor">
    <cofactor evidence="1">
        <name>Zn(2+)</name>
        <dbReference type="ChEBI" id="CHEBI:29105"/>
    </cofactor>
    <text evidence="1">Binds 1 zinc ion per subunit.</text>
</comment>